<dbReference type="Pfam" id="PF00004">
    <property type="entry name" value="AAA"/>
    <property type="match status" value="2"/>
</dbReference>
<dbReference type="InterPro" id="IPR050304">
    <property type="entry name" value="MT-severing_AAA_ATPase"/>
</dbReference>
<evidence type="ECO:0000313" key="2">
    <source>
        <dbReference type="EMBL" id="MDP5136714.1"/>
    </source>
</evidence>
<gene>
    <name evidence="2" type="ORF">ORJ04_12220</name>
</gene>
<dbReference type="PANTHER" id="PTHR23074:SF83">
    <property type="entry name" value="VACUOLAR PROTEIN SORTING-ASSOCIATED PROTEIN 4A"/>
    <property type="match status" value="1"/>
</dbReference>
<dbReference type="InterPro" id="IPR027417">
    <property type="entry name" value="P-loop_NTPase"/>
</dbReference>
<feature type="domain" description="AAA+ ATPase" evidence="1">
    <location>
        <begin position="225"/>
        <end position="358"/>
    </location>
</feature>
<evidence type="ECO:0000259" key="1">
    <source>
        <dbReference type="SMART" id="SM00382"/>
    </source>
</evidence>
<name>A0ABT9I010_9GAMM</name>
<keyword evidence="3" id="KW-1185">Reference proteome</keyword>
<dbReference type="Gene3D" id="3.40.50.300">
    <property type="entry name" value="P-loop containing nucleotide triphosphate hydrolases"/>
    <property type="match status" value="2"/>
</dbReference>
<feature type="domain" description="AAA+ ATPase" evidence="1">
    <location>
        <begin position="466"/>
        <end position="595"/>
    </location>
</feature>
<dbReference type="RefSeq" id="WP_305976170.1">
    <property type="nucleotide sequence ID" value="NZ_JAPJDZ010000029.1"/>
</dbReference>
<dbReference type="InterPro" id="IPR003593">
    <property type="entry name" value="AAA+_ATPase"/>
</dbReference>
<dbReference type="InterPro" id="IPR003959">
    <property type="entry name" value="ATPase_AAA_core"/>
</dbReference>
<dbReference type="SUPFAM" id="SSF52540">
    <property type="entry name" value="P-loop containing nucleoside triphosphate hydrolases"/>
    <property type="match status" value="2"/>
</dbReference>
<organism evidence="2 3">
    <name type="scientific">Rheinheimera baltica</name>
    <dbReference type="NCBI Taxonomy" id="67576"/>
    <lineage>
        <taxon>Bacteria</taxon>
        <taxon>Pseudomonadati</taxon>
        <taxon>Pseudomonadota</taxon>
        <taxon>Gammaproteobacteria</taxon>
        <taxon>Chromatiales</taxon>
        <taxon>Chromatiaceae</taxon>
        <taxon>Rheinheimera</taxon>
    </lineage>
</organism>
<comment type="caution">
    <text evidence="2">The sequence shown here is derived from an EMBL/GenBank/DDBJ whole genome shotgun (WGS) entry which is preliminary data.</text>
</comment>
<dbReference type="CDD" id="cd19481">
    <property type="entry name" value="RecA-like_protease"/>
    <property type="match status" value="1"/>
</dbReference>
<dbReference type="PANTHER" id="PTHR23074">
    <property type="entry name" value="AAA DOMAIN-CONTAINING"/>
    <property type="match status" value="1"/>
</dbReference>
<dbReference type="Proteomes" id="UP001231109">
    <property type="component" value="Unassembled WGS sequence"/>
</dbReference>
<dbReference type="SMART" id="SM00382">
    <property type="entry name" value="AAA"/>
    <property type="match status" value="2"/>
</dbReference>
<reference evidence="2 3" key="1">
    <citation type="submission" date="2022-11" db="EMBL/GenBank/DDBJ databases">
        <title>Viruses from the air-sea interface of a natural surface slick.</title>
        <authorList>
            <person name="Rahlff J."/>
            <person name="Holmfeldt K."/>
        </authorList>
    </citation>
    <scope>NUCLEOTIDE SEQUENCE [LARGE SCALE GENOMIC DNA]</scope>
    <source>
        <strain evidence="2 3">SMS4</strain>
    </source>
</reference>
<sequence>MIMPPKSPLPCYYLASFYAKRVIGLIEVDIGLTNINRNIMRKVTGRVFADDAAFETATVLCYLEFEDEMPALSARVQQNMLTLCTLFNVTPAFAPALGFLALININQGLNNLIEFLGGYLEEKALEWLLCDLSGLSVDEVANCLITLQQNGVLIIDRWLNEPQDISMPGSMLYELSTELVESKEQLLKHALCKSSPTALKPDDFGYVDIDLLQGYLGQAIEQRHTGINILLYGEAGSGKTELAKVLAHSVARSLFEARNRRIDEGFLSGEFGAKSSDTQRLQYITMVQGLMGGSDMMLLVDECESLFYSADTHYSKESVHRLLEANAVPTIWITNHVQQLEHSYIRRFKLVMAVNSPNDAVLEKMSRAEFKGLGVAGEFHTSISKTPNLTPALLANAGHVVKTLGFKRTLAQGVIEDVIENALTACDLWDDTMRYQPELSFDMAMLNIKQPASVLKQINHAVANNAPVRVLISGPPGTGKTALAHHMAEFHKREIKRVLSSDVLSKYVGDSEKQIARLFHQAHRDNQMVLLDEVDSLLTSRERLNAHHERQVVNELLAQLECFTQPLFAATNFETALDSAVLRRFDFKIECDYLTAPQVLTLYKRTLSVPQLTKNETEQLSRLSRLTPGDFALLTRRLRFSAAHEHRLLALTVLADENNRKQPTPTIGFVR</sequence>
<proteinExistence type="predicted"/>
<dbReference type="EMBL" id="JAPJDZ010000029">
    <property type="protein sequence ID" value="MDP5136714.1"/>
    <property type="molecule type" value="Genomic_DNA"/>
</dbReference>
<protein>
    <submittedName>
        <fullName evidence="2">AAA family ATPase</fullName>
    </submittedName>
</protein>
<evidence type="ECO:0000313" key="3">
    <source>
        <dbReference type="Proteomes" id="UP001231109"/>
    </source>
</evidence>
<accession>A0ABT9I010</accession>